<dbReference type="InterPro" id="IPR036291">
    <property type="entry name" value="NAD(P)-bd_dom_sf"/>
</dbReference>
<dbReference type="InterPro" id="IPR027051">
    <property type="entry name" value="XdhC_Rossmann_dom"/>
</dbReference>
<sequence length="300" mass="31726">MNSKVQELKEFLGRAGRAALVEVAATKGSTPREAGAFMLVSASAIFGTIGGGQLEYMAIDKARQMLRPLSPHKGKDKEARIEVGEVCATLDVPLGPEIGQCCGGRVELLIRLVDQPIEQELIANAESEEAHLPHVYLFGGGHVGQALAASLALLPIHVIVVETRADALEGMPEKVETRLTPMPEAVLREAPAGSAFAILTHDHALDFLIVAEALKRDDAAYVGMIGSKTKKATFRNWFLKSAEGSQAQFGRLVSPIGGNAVKDKRPQVIAALAAAEIMTALVSHAVRPTASATPEKAMAG</sequence>
<dbReference type="Pfam" id="PF13478">
    <property type="entry name" value="XdhC_C"/>
    <property type="match status" value="1"/>
</dbReference>
<dbReference type="Gene3D" id="3.40.50.720">
    <property type="entry name" value="NAD(P)-binding Rossmann-like Domain"/>
    <property type="match status" value="1"/>
</dbReference>
<organism evidence="3 4">
    <name type="scientific">Mesorhizobium montanum</name>
    <dbReference type="NCBI Taxonomy" id="3072323"/>
    <lineage>
        <taxon>Bacteria</taxon>
        <taxon>Pseudomonadati</taxon>
        <taxon>Pseudomonadota</taxon>
        <taxon>Alphaproteobacteria</taxon>
        <taxon>Hyphomicrobiales</taxon>
        <taxon>Phyllobacteriaceae</taxon>
        <taxon>Mesorhizobium</taxon>
    </lineage>
</organism>
<keyword evidence="4" id="KW-1185">Reference proteome</keyword>
<dbReference type="InterPro" id="IPR003777">
    <property type="entry name" value="XdhC_CoxI"/>
</dbReference>
<evidence type="ECO:0000259" key="2">
    <source>
        <dbReference type="Pfam" id="PF13478"/>
    </source>
</evidence>
<dbReference type="Proteomes" id="UP001276840">
    <property type="component" value="Unassembled WGS sequence"/>
</dbReference>
<dbReference type="PANTHER" id="PTHR30388:SF6">
    <property type="entry name" value="XANTHINE DEHYDROGENASE SUBUNIT A-RELATED"/>
    <property type="match status" value="1"/>
</dbReference>
<proteinExistence type="predicted"/>
<gene>
    <name evidence="3" type="primary">xdhC</name>
    <name evidence="3" type="ORF">RFM68_18320</name>
</gene>
<dbReference type="EMBL" id="JAVIJF010000013">
    <property type="protein sequence ID" value="MDX8526459.1"/>
    <property type="molecule type" value="Genomic_DNA"/>
</dbReference>
<dbReference type="InterPro" id="IPR052698">
    <property type="entry name" value="MoCofactor_Util/Proc"/>
</dbReference>
<dbReference type="PANTHER" id="PTHR30388">
    <property type="entry name" value="ALDEHYDE OXIDOREDUCTASE MOLYBDENUM COFACTOR ASSEMBLY PROTEIN"/>
    <property type="match status" value="1"/>
</dbReference>
<evidence type="ECO:0000313" key="3">
    <source>
        <dbReference type="EMBL" id="MDX8526459.1"/>
    </source>
</evidence>
<dbReference type="RefSeq" id="WP_320234567.1">
    <property type="nucleotide sequence ID" value="NZ_JAVIJF010000013.1"/>
</dbReference>
<accession>A0ABU4ZM56</accession>
<reference evidence="3 4" key="1">
    <citation type="submission" date="2023-08" db="EMBL/GenBank/DDBJ databases">
        <title>Implementing the SeqCode for naming new Mesorhizobium species isolated from Vachellia karroo root nodules.</title>
        <authorList>
            <person name="Van Lill M."/>
        </authorList>
    </citation>
    <scope>NUCLEOTIDE SEQUENCE [LARGE SCALE GENOMIC DNA]</scope>
    <source>
        <strain evidence="3 4">MSK 1335</strain>
    </source>
</reference>
<feature type="domain" description="XdhC Rossmann" evidence="2">
    <location>
        <begin position="135"/>
        <end position="277"/>
    </location>
</feature>
<dbReference type="Pfam" id="PF02625">
    <property type="entry name" value="XdhC_CoxI"/>
    <property type="match status" value="1"/>
</dbReference>
<comment type="caution">
    <text evidence="3">The sequence shown here is derived from an EMBL/GenBank/DDBJ whole genome shotgun (WGS) entry which is preliminary data.</text>
</comment>
<dbReference type="NCBIfam" id="TIGR02964">
    <property type="entry name" value="xanthine_xdhC"/>
    <property type="match status" value="1"/>
</dbReference>
<evidence type="ECO:0000259" key="1">
    <source>
        <dbReference type="Pfam" id="PF02625"/>
    </source>
</evidence>
<dbReference type="InterPro" id="IPR014308">
    <property type="entry name" value="Xanthine_DH_XdhC"/>
</dbReference>
<evidence type="ECO:0000313" key="4">
    <source>
        <dbReference type="Proteomes" id="UP001276840"/>
    </source>
</evidence>
<dbReference type="SUPFAM" id="SSF51735">
    <property type="entry name" value="NAD(P)-binding Rossmann-fold domains"/>
    <property type="match status" value="1"/>
</dbReference>
<feature type="domain" description="XdhC- CoxI" evidence="1">
    <location>
        <begin position="16"/>
        <end position="67"/>
    </location>
</feature>
<name>A0ABU4ZM56_9HYPH</name>
<protein>
    <submittedName>
        <fullName evidence="3">Xanthine dehydrogenase accessory protein XdhC</fullName>
    </submittedName>
</protein>